<dbReference type="Proteomes" id="UP000887579">
    <property type="component" value="Unplaced"/>
</dbReference>
<dbReference type="WBParaSite" id="ES5_v2.g17496.t1">
    <property type="protein sequence ID" value="ES5_v2.g17496.t1"/>
    <property type="gene ID" value="ES5_v2.g17496"/>
</dbReference>
<evidence type="ECO:0000313" key="2">
    <source>
        <dbReference type="WBParaSite" id="ES5_v2.g17496.t1"/>
    </source>
</evidence>
<reference evidence="2" key="1">
    <citation type="submission" date="2022-11" db="UniProtKB">
        <authorList>
            <consortium name="WormBaseParasite"/>
        </authorList>
    </citation>
    <scope>IDENTIFICATION</scope>
</reference>
<accession>A0AC34FJF0</accession>
<evidence type="ECO:0000313" key="1">
    <source>
        <dbReference type="Proteomes" id="UP000887579"/>
    </source>
</evidence>
<sequence>MVSSSLSSSSLPSSSSKKNSLFEEEDDDPMAAEDIENSVSKNKIFPLPPDEADPPSYDSAVAQEKAERGLIGALLLKTSHVFGMHPFKAPVVCDGDVCQKRRYV</sequence>
<name>A0AC34FJF0_9BILA</name>
<protein>
    <submittedName>
        <fullName evidence="2">Uncharacterized protein</fullName>
    </submittedName>
</protein>
<organism evidence="1 2">
    <name type="scientific">Panagrolaimus sp. ES5</name>
    <dbReference type="NCBI Taxonomy" id="591445"/>
    <lineage>
        <taxon>Eukaryota</taxon>
        <taxon>Metazoa</taxon>
        <taxon>Ecdysozoa</taxon>
        <taxon>Nematoda</taxon>
        <taxon>Chromadorea</taxon>
        <taxon>Rhabditida</taxon>
        <taxon>Tylenchina</taxon>
        <taxon>Panagrolaimomorpha</taxon>
        <taxon>Panagrolaimoidea</taxon>
        <taxon>Panagrolaimidae</taxon>
        <taxon>Panagrolaimus</taxon>
    </lineage>
</organism>
<proteinExistence type="predicted"/>